<keyword evidence="3 6" id="KW-0812">Transmembrane</keyword>
<name>A0A074K230_9RHOB</name>
<dbReference type="Proteomes" id="UP000027471">
    <property type="component" value="Unassembled WGS sequence"/>
</dbReference>
<evidence type="ECO:0008006" key="9">
    <source>
        <dbReference type="Google" id="ProtNLM"/>
    </source>
</evidence>
<organism evidence="7 8">
    <name type="scientific">Thioclava indica</name>
    <dbReference type="NCBI Taxonomy" id="1353528"/>
    <lineage>
        <taxon>Bacteria</taxon>
        <taxon>Pseudomonadati</taxon>
        <taxon>Pseudomonadota</taxon>
        <taxon>Alphaproteobacteria</taxon>
        <taxon>Rhodobacterales</taxon>
        <taxon>Paracoccaceae</taxon>
        <taxon>Thioclava</taxon>
    </lineage>
</organism>
<feature type="transmembrane region" description="Helical" evidence="6">
    <location>
        <begin position="69"/>
        <end position="87"/>
    </location>
</feature>
<dbReference type="InterPro" id="IPR001123">
    <property type="entry name" value="LeuE-type"/>
</dbReference>
<keyword evidence="8" id="KW-1185">Reference proteome</keyword>
<proteinExistence type="predicted"/>
<dbReference type="PANTHER" id="PTHR30086">
    <property type="entry name" value="ARGININE EXPORTER PROTEIN ARGO"/>
    <property type="match status" value="1"/>
</dbReference>
<dbReference type="RefSeq" id="WP_038127594.1">
    <property type="nucleotide sequence ID" value="NZ_AUNB01000001.1"/>
</dbReference>
<dbReference type="eggNOG" id="COG1279">
    <property type="taxonomic scope" value="Bacteria"/>
</dbReference>
<evidence type="ECO:0000256" key="6">
    <source>
        <dbReference type="SAM" id="Phobius"/>
    </source>
</evidence>
<evidence type="ECO:0000256" key="4">
    <source>
        <dbReference type="ARBA" id="ARBA00022989"/>
    </source>
</evidence>
<evidence type="ECO:0000256" key="1">
    <source>
        <dbReference type="ARBA" id="ARBA00004651"/>
    </source>
</evidence>
<evidence type="ECO:0000313" key="8">
    <source>
        <dbReference type="Proteomes" id="UP000027471"/>
    </source>
</evidence>
<feature type="transmembrane region" description="Helical" evidence="6">
    <location>
        <begin position="142"/>
        <end position="163"/>
    </location>
</feature>
<feature type="transmembrane region" description="Helical" evidence="6">
    <location>
        <begin position="108"/>
        <end position="136"/>
    </location>
</feature>
<reference evidence="7 8" key="1">
    <citation type="journal article" date="2015" name="Antonie Van Leeuwenhoek">
        <title>Thioclava indica sp. nov., isolated from surface seawater of the Indian Ocean.</title>
        <authorList>
            <person name="Liu Y."/>
            <person name="Lai Q."/>
            <person name="Du J."/>
            <person name="Xu H."/>
            <person name="Jiang L."/>
            <person name="Shao Z."/>
        </authorList>
    </citation>
    <scope>NUCLEOTIDE SEQUENCE [LARGE SCALE GENOMIC DNA]</scope>
    <source>
        <strain evidence="7 8">DT23-4</strain>
    </source>
</reference>
<sequence>MAFWAGLKLGLGLIVAIGAQNAFVLRQGLRREHVFAVALFCALSDALLIALGVSGFAAASTALPWLPEILRWGGVAFLTWYAIRALIAAIRGGEHLEAGQGKAPSLRAVLVTVAAFTWANPHVWLDTVVLLGAVSAQFAEHLVAFASGAITASFLFFFSLAYGARLLAPLFAKPAAWRVLDLLIALVMGSIAWRLAMSGL</sequence>
<dbReference type="STRING" id="1353528.DT23_02165"/>
<evidence type="ECO:0000256" key="2">
    <source>
        <dbReference type="ARBA" id="ARBA00022475"/>
    </source>
</evidence>
<evidence type="ECO:0000256" key="3">
    <source>
        <dbReference type="ARBA" id="ARBA00022692"/>
    </source>
</evidence>
<dbReference type="GO" id="GO:0015171">
    <property type="term" value="F:amino acid transmembrane transporter activity"/>
    <property type="evidence" value="ECO:0007669"/>
    <property type="project" value="TreeGrafter"/>
</dbReference>
<keyword evidence="5 6" id="KW-0472">Membrane</keyword>
<dbReference type="Pfam" id="PF01810">
    <property type="entry name" value="LysE"/>
    <property type="match status" value="1"/>
</dbReference>
<feature type="transmembrane region" description="Helical" evidence="6">
    <location>
        <begin position="37"/>
        <end position="63"/>
    </location>
</feature>
<evidence type="ECO:0000256" key="5">
    <source>
        <dbReference type="ARBA" id="ARBA00023136"/>
    </source>
</evidence>
<keyword evidence="2" id="KW-1003">Cell membrane</keyword>
<gene>
    <name evidence="7" type="ORF">DT23_02165</name>
</gene>
<comment type="subcellular location">
    <subcellularLocation>
        <location evidence="1">Cell membrane</location>
        <topology evidence="1">Multi-pass membrane protein</topology>
    </subcellularLocation>
</comment>
<dbReference type="PANTHER" id="PTHR30086:SF20">
    <property type="entry name" value="ARGININE EXPORTER PROTEIN ARGO-RELATED"/>
    <property type="match status" value="1"/>
</dbReference>
<protein>
    <recommendedName>
        <fullName evidence="9">Amino acid transporter</fullName>
    </recommendedName>
</protein>
<feature type="transmembrane region" description="Helical" evidence="6">
    <location>
        <begin position="175"/>
        <end position="196"/>
    </location>
</feature>
<dbReference type="OrthoDB" id="5638726at2"/>
<evidence type="ECO:0000313" key="7">
    <source>
        <dbReference type="EMBL" id="KEO61803.1"/>
    </source>
</evidence>
<keyword evidence="4 6" id="KW-1133">Transmembrane helix</keyword>
<dbReference type="AlphaFoldDB" id="A0A074K230"/>
<dbReference type="EMBL" id="AUNB01000001">
    <property type="protein sequence ID" value="KEO61803.1"/>
    <property type="molecule type" value="Genomic_DNA"/>
</dbReference>
<dbReference type="GO" id="GO:0005886">
    <property type="term" value="C:plasma membrane"/>
    <property type="evidence" value="ECO:0007669"/>
    <property type="project" value="UniProtKB-SubCell"/>
</dbReference>
<comment type="caution">
    <text evidence="7">The sequence shown here is derived from an EMBL/GenBank/DDBJ whole genome shotgun (WGS) entry which is preliminary data.</text>
</comment>
<accession>A0A074K230</accession>
<feature type="transmembrane region" description="Helical" evidence="6">
    <location>
        <begin position="6"/>
        <end position="25"/>
    </location>
</feature>